<reference evidence="2 3" key="1">
    <citation type="submission" date="2018-11" db="EMBL/GenBank/DDBJ databases">
        <title>Sequencing the genomes of 1000 actinobacteria strains.</title>
        <authorList>
            <person name="Klenk H.-P."/>
        </authorList>
    </citation>
    <scope>NUCLEOTIDE SEQUENCE [LARGE SCALE GENOMIC DNA]</scope>
    <source>
        <strain evidence="2 3">DSM 14418</strain>
    </source>
</reference>
<keyword evidence="3" id="KW-1185">Reference proteome</keyword>
<dbReference type="SUPFAM" id="SSF53335">
    <property type="entry name" value="S-adenosyl-L-methionine-dependent methyltransferases"/>
    <property type="match status" value="1"/>
</dbReference>
<proteinExistence type="predicted"/>
<evidence type="ECO:0008006" key="4">
    <source>
        <dbReference type="Google" id="ProtNLM"/>
    </source>
</evidence>
<dbReference type="AlphaFoldDB" id="A0A3N4Z8M4"/>
<organism evidence="2 3">
    <name type="scientific">Georgenia muralis</name>
    <dbReference type="NCBI Taxonomy" id="154117"/>
    <lineage>
        <taxon>Bacteria</taxon>
        <taxon>Bacillati</taxon>
        <taxon>Actinomycetota</taxon>
        <taxon>Actinomycetes</taxon>
        <taxon>Micrococcales</taxon>
        <taxon>Bogoriellaceae</taxon>
        <taxon>Georgenia</taxon>
    </lineage>
</organism>
<feature type="region of interest" description="Disordered" evidence="1">
    <location>
        <begin position="292"/>
        <end position="337"/>
    </location>
</feature>
<accession>A0A3N4Z8M4</accession>
<evidence type="ECO:0000313" key="3">
    <source>
        <dbReference type="Proteomes" id="UP000280726"/>
    </source>
</evidence>
<name>A0A3N4Z8M4_9MICO</name>
<gene>
    <name evidence="2" type="ORF">EDD32_3151</name>
</gene>
<dbReference type="Proteomes" id="UP000280726">
    <property type="component" value="Unassembled WGS sequence"/>
</dbReference>
<dbReference type="EMBL" id="RKRA01000001">
    <property type="protein sequence ID" value="RPF28617.1"/>
    <property type="molecule type" value="Genomic_DNA"/>
</dbReference>
<sequence>MTSGPDRDQARDLRALRREADHVALDGHATTSARPTHRIIATHLWTMLRHLGFTDGRVLAVGDGAATLLGLPHNDDTSPLSVVADVPAAHAPSSQLSVQVRTPKAHERFDVVICSLPYNDVRLQDPEHVVLRRAVQAQLAVTMQRLTRPGGYAALLASHDLMDHPFPETRRHLHLGADLLGAVRLPAGALRRLPGLDLPTDLLVLQRRPDRASTRSQEFERTTTIHVDGRDVEINTYFENHADQVLGAVGADPLAWGPAAITVSATPDRLDRDLAEALGNVTTHALRTGLTYTPHATGVEPEQPSVADLTRRHHRREAPTPSRPHLRRADSHTGLEP</sequence>
<dbReference type="InterPro" id="IPR029063">
    <property type="entry name" value="SAM-dependent_MTases_sf"/>
</dbReference>
<comment type="caution">
    <text evidence="2">The sequence shown here is derived from an EMBL/GenBank/DDBJ whole genome shotgun (WGS) entry which is preliminary data.</text>
</comment>
<dbReference type="Gene3D" id="3.40.50.150">
    <property type="entry name" value="Vaccinia Virus protein VP39"/>
    <property type="match status" value="1"/>
</dbReference>
<dbReference type="RefSeq" id="WP_170175325.1">
    <property type="nucleotide sequence ID" value="NZ_RKRA01000001.1"/>
</dbReference>
<evidence type="ECO:0000256" key="1">
    <source>
        <dbReference type="SAM" id="MobiDB-lite"/>
    </source>
</evidence>
<protein>
    <recommendedName>
        <fullName evidence="4">Methyltransferase family protein</fullName>
    </recommendedName>
</protein>
<feature type="compositionally biased region" description="Basic and acidic residues" evidence="1">
    <location>
        <begin position="327"/>
        <end position="337"/>
    </location>
</feature>
<evidence type="ECO:0000313" key="2">
    <source>
        <dbReference type="EMBL" id="RPF28617.1"/>
    </source>
</evidence>